<dbReference type="EMBL" id="VJNB01000001">
    <property type="protein sequence ID" value="TSE21367.1"/>
    <property type="molecule type" value="Genomic_DNA"/>
</dbReference>
<keyword evidence="2 3" id="KW-0143">Chaperone</keyword>
<gene>
    <name evidence="3 5" type="primary">ureF</name>
    <name evidence="5" type="ORF">Talka_00034</name>
</gene>
<reference evidence="5 6" key="1">
    <citation type="submission" date="2019-07" db="EMBL/GenBank/DDBJ databases">
        <title>Tepidimonas alkaliphilus YIM 72238 draft genome.</title>
        <authorList>
            <person name="Da Costa M.S."/>
            <person name="Froufe H.J.C."/>
            <person name="Egas C."/>
            <person name="Albuquerque L."/>
        </authorList>
    </citation>
    <scope>NUCLEOTIDE SEQUENCE [LARGE SCALE GENOMIC DNA]</scope>
    <source>
        <strain evidence="5 6">YIM 72238</strain>
    </source>
</reference>
<dbReference type="OrthoDB" id="9798772at2"/>
<dbReference type="PANTHER" id="PTHR33620">
    <property type="entry name" value="UREASE ACCESSORY PROTEIN F"/>
    <property type="match status" value="1"/>
</dbReference>
<dbReference type="Gene3D" id="1.10.4190.10">
    <property type="entry name" value="Urease accessory protein UreF"/>
    <property type="match status" value="1"/>
</dbReference>
<evidence type="ECO:0000313" key="6">
    <source>
        <dbReference type="Proteomes" id="UP000315736"/>
    </source>
</evidence>
<name>A0A554WCR7_9BURK</name>
<comment type="subunit">
    <text evidence="3">UreD, UreF and UreG form a complex that acts as a GTP-hydrolysis-dependent molecular chaperone, activating the urease apoprotein by helping to assemble the nickel containing metallocenter of UreC. The UreE protein probably delivers the nickel.</text>
</comment>
<comment type="function">
    <text evidence="3">Required for maturation of urease via the functional incorporation of the urease nickel metallocenter.</text>
</comment>
<dbReference type="GO" id="GO:0016151">
    <property type="term" value="F:nickel cation binding"/>
    <property type="evidence" value="ECO:0007669"/>
    <property type="project" value="UniProtKB-UniRule"/>
</dbReference>
<dbReference type="Pfam" id="PF01730">
    <property type="entry name" value="UreF"/>
    <property type="match status" value="1"/>
</dbReference>
<dbReference type="InterPro" id="IPR002639">
    <property type="entry name" value="UreF"/>
</dbReference>
<dbReference type="PANTHER" id="PTHR33620:SF1">
    <property type="entry name" value="UREASE ACCESSORY PROTEIN F"/>
    <property type="match status" value="1"/>
</dbReference>
<comment type="subcellular location">
    <subcellularLocation>
        <location evidence="3">Cytoplasm</location>
    </subcellularLocation>
</comment>
<dbReference type="Proteomes" id="UP000315736">
    <property type="component" value="Unassembled WGS sequence"/>
</dbReference>
<evidence type="ECO:0000256" key="2">
    <source>
        <dbReference type="ARBA" id="ARBA00023186"/>
    </source>
</evidence>
<dbReference type="AlphaFoldDB" id="A0A554WCR7"/>
<dbReference type="GO" id="GO:0005737">
    <property type="term" value="C:cytoplasm"/>
    <property type="evidence" value="ECO:0007669"/>
    <property type="project" value="UniProtKB-SubCell"/>
</dbReference>
<evidence type="ECO:0000256" key="3">
    <source>
        <dbReference type="HAMAP-Rule" id="MF_01385"/>
    </source>
</evidence>
<evidence type="ECO:0000256" key="4">
    <source>
        <dbReference type="SAM" id="MobiDB-lite"/>
    </source>
</evidence>
<keyword evidence="6" id="KW-1185">Reference proteome</keyword>
<evidence type="ECO:0000256" key="1">
    <source>
        <dbReference type="ARBA" id="ARBA00022988"/>
    </source>
</evidence>
<comment type="similarity">
    <text evidence="3">Belongs to the UreF family.</text>
</comment>
<feature type="compositionally biased region" description="Low complexity" evidence="4">
    <location>
        <begin position="1"/>
        <end position="14"/>
    </location>
</feature>
<keyword evidence="3" id="KW-0963">Cytoplasm</keyword>
<dbReference type="PIRSF" id="PIRSF009467">
    <property type="entry name" value="Ureas_acces_UreF"/>
    <property type="match status" value="1"/>
</dbReference>
<dbReference type="HAMAP" id="MF_01385">
    <property type="entry name" value="UreF"/>
    <property type="match status" value="1"/>
</dbReference>
<evidence type="ECO:0000313" key="5">
    <source>
        <dbReference type="EMBL" id="TSE21367.1"/>
    </source>
</evidence>
<organism evidence="5 6">
    <name type="scientific">Tepidimonas alkaliphilus</name>
    <dbReference type="NCBI Taxonomy" id="2588942"/>
    <lineage>
        <taxon>Bacteria</taxon>
        <taxon>Pseudomonadati</taxon>
        <taxon>Pseudomonadota</taxon>
        <taxon>Betaproteobacteria</taxon>
        <taxon>Burkholderiales</taxon>
        <taxon>Tepidimonas</taxon>
    </lineage>
</organism>
<dbReference type="InterPro" id="IPR038277">
    <property type="entry name" value="UreF_sf"/>
</dbReference>
<keyword evidence="1 3" id="KW-0996">Nickel insertion</keyword>
<accession>A0A554WCR7</accession>
<proteinExistence type="inferred from homology"/>
<comment type="caution">
    <text evidence="5">The sequence shown here is derived from an EMBL/GenBank/DDBJ whole genome shotgun (WGS) entry which is preliminary data.</text>
</comment>
<sequence length="257" mass="27150">MTTMTMATTTGTGMRPDPLAPEASATDDGALLALLWLASPALPLGGFSYSEGLEAAVEAGLVRDEASAAAWLQAQLRLAPARADLAVTAAALAAWRQADWSALRELDGWVRRTRESAELRLQTEQQGHAVVQWLGSLAPELHPAPPPAAVPQDLRQPTYPVAYAWALASLTPPALPVARALLAAGFAWCEAMAQAAIKAVPLGQAAGQRLLARLRAALPALVAQAATLPAAQRQSFTPMLAILSARHETQYSRLFRS</sequence>
<feature type="region of interest" description="Disordered" evidence="4">
    <location>
        <begin position="1"/>
        <end position="20"/>
    </location>
</feature>
<protein>
    <recommendedName>
        <fullName evidence="3">Urease accessory protein UreF</fullName>
    </recommendedName>
</protein>